<dbReference type="CDD" id="cd03057">
    <property type="entry name" value="GST_N_Beta"/>
    <property type="match status" value="1"/>
</dbReference>
<dbReference type="KEGG" id="nao:Y958_00945"/>
<keyword evidence="5" id="KW-1185">Reference proteome</keyword>
<proteinExistence type="inferred from homology"/>
<dbReference type="SFLD" id="SFLDG00358">
    <property type="entry name" value="Main_(cytGST)"/>
    <property type="match status" value="1"/>
</dbReference>
<dbReference type="CDD" id="cd03188">
    <property type="entry name" value="GST_C_Beta"/>
    <property type="match status" value="1"/>
</dbReference>
<protein>
    <submittedName>
        <fullName evidence="4">Glutathione S-transferase</fullName>
    </submittedName>
</protein>
<dbReference type="PROSITE" id="PS50404">
    <property type="entry name" value="GST_NTER"/>
    <property type="match status" value="1"/>
</dbReference>
<dbReference type="GO" id="GO:0016740">
    <property type="term" value="F:transferase activity"/>
    <property type="evidence" value="ECO:0007669"/>
    <property type="project" value="UniProtKB-KW"/>
</dbReference>
<dbReference type="InterPro" id="IPR004046">
    <property type="entry name" value="GST_C"/>
</dbReference>
<dbReference type="SUPFAM" id="SSF47616">
    <property type="entry name" value="GST C-terminal domain-like"/>
    <property type="match status" value="1"/>
</dbReference>
<dbReference type="AlphaFoldDB" id="A0A248JM60"/>
<feature type="domain" description="GST C-terminal" evidence="3">
    <location>
        <begin position="92"/>
        <end position="216"/>
    </location>
</feature>
<evidence type="ECO:0000259" key="3">
    <source>
        <dbReference type="PROSITE" id="PS50405"/>
    </source>
</evidence>
<dbReference type="Proteomes" id="UP000197153">
    <property type="component" value="Chromosome 1"/>
</dbReference>
<evidence type="ECO:0000313" key="4">
    <source>
        <dbReference type="EMBL" id="ASG19550.1"/>
    </source>
</evidence>
<dbReference type="RefSeq" id="WP_088870547.1">
    <property type="nucleotide sequence ID" value="NZ_CP022110.1"/>
</dbReference>
<evidence type="ECO:0000256" key="1">
    <source>
        <dbReference type="RuleBase" id="RU003494"/>
    </source>
</evidence>
<accession>A0A248JM60</accession>
<dbReference type="InterPro" id="IPR040079">
    <property type="entry name" value="Glutathione_S-Trfase"/>
</dbReference>
<dbReference type="Pfam" id="PF02798">
    <property type="entry name" value="GST_N"/>
    <property type="match status" value="1"/>
</dbReference>
<sequence length="217" mass="24210">MAYTLFYFPGNANLAPHIALEEIGTPYELALLDRGNAEHKSAPYLARNPTGRIPTLLAQQPDGNEETVFETAAILLHLADRHPESKLAPAPGAAGRGRFLTWLFHLTNTIQPEYRVFYYPEQHVTDPVHVADAKATAERRLCEMFALVDRELATRPCIAADHLTVADFLLLMLVRWGRNFTHPPRDLPHLGRLCAELLARPSVQRAFGQEGLGAPFI</sequence>
<reference evidence="4 5" key="1">
    <citation type="submission" date="2017-06" db="EMBL/GenBank/DDBJ databases">
        <title>Complete genome sequence of Nitrospirillum amazonense strain CBAmC, an endophytic nitrogen-fixing and plant growth-promoting bacterium, isolated from sugarcane.</title>
        <authorList>
            <person name="Schwab S."/>
            <person name="dos Santos Teixeira K.R."/>
            <person name="Simoes Araujo J.L."/>
            <person name="Soares Vidal M."/>
            <person name="Borges de Freitas H.R."/>
            <person name="Rivello Crivelaro A.L."/>
            <person name="Bueno de Camargo Nunes A."/>
            <person name="dos Santos C.M."/>
            <person name="Palmeira da Silva Rosa D."/>
            <person name="da Silva Padilha D."/>
            <person name="da Silva E."/>
            <person name="Araujo Terra L."/>
            <person name="Soares Mendes V."/>
            <person name="Farinelli L."/>
            <person name="Magalhaes Cruz L."/>
            <person name="Baldani J.I."/>
        </authorList>
    </citation>
    <scope>NUCLEOTIDE SEQUENCE [LARGE SCALE GENOMIC DNA]</scope>
    <source>
        <strain evidence="4 5">CBAmC</strain>
    </source>
</reference>
<comment type="similarity">
    <text evidence="1">Belongs to the GST superfamily.</text>
</comment>
<evidence type="ECO:0000259" key="2">
    <source>
        <dbReference type="PROSITE" id="PS50404"/>
    </source>
</evidence>
<dbReference type="Gene3D" id="1.20.1050.10">
    <property type="match status" value="1"/>
</dbReference>
<dbReference type="InterPro" id="IPR004045">
    <property type="entry name" value="Glutathione_S-Trfase_N"/>
</dbReference>
<name>A0A248JM60_9PROT</name>
<dbReference type="SFLD" id="SFLDG01150">
    <property type="entry name" value="Main.1:_Beta-like"/>
    <property type="match status" value="1"/>
</dbReference>
<keyword evidence="4" id="KW-0808">Transferase</keyword>
<dbReference type="SFLD" id="SFLDS00019">
    <property type="entry name" value="Glutathione_Transferase_(cytos"/>
    <property type="match status" value="1"/>
</dbReference>
<dbReference type="Pfam" id="PF00043">
    <property type="entry name" value="GST_C"/>
    <property type="match status" value="1"/>
</dbReference>
<dbReference type="InterPro" id="IPR036282">
    <property type="entry name" value="Glutathione-S-Trfase_C_sf"/>
</dbReference>
<dbReference type="InterPro" id="IPR010987">
    <property type="entry name" value="Glutathione-S-Trfase_C-like"/>
</dbReference>
<gene>
    <name evidence="4" type="ORF">Y958_00945</name>
</gene>
<dbReference type="PANTHER" id="PTHR44051">
    <property type="entry name" value="GLUTATHIONE S-TRANSFERASE-RELATED"/>
    <property type="match status" value="1"/>
</dbReference>
<dbReference type="Gene3D" id="3.40.30.10">
    <property type="entry name" value="Glutaredoxin"/>
    <property type="match status" value="1"/>
</dbReference>
<evidence type="ECO:0000313" key="5">
    <source>
        <dbReference type="Proteomes" id="UP000197153"/>
    </source>
</evidence>
<dbReference type="EMBL" id="CP022110">
    <property type="protein sequence ID" value="ASG19550.1"/>
    <property type="molecule type" value="Genomic_DNA"/>
</dbReference>
<dbReference type="PROSITE" id="PS50405">
    <property type="entry name" value="GST_CTER"/>
    <property type="match status" value="1"/>
</dbReference>
<dbReference type="PANTHER" id="PTHR44051:SF8">
    <property type="entry name" value="GLUTATHIONE S-TRANSFERASE GSTA"/>
    <property type="match status" value="1"/>
</dbReference>
<dbReference type="InterPro" id="IPR036249">
    <property type="entry name" value="Thioredoxin-like_sf"/>
</dbReference>
<feature type="domain" description="GST N-terminal" evidence="2">
    <location>
        <begin position="1"/>
        <end position="86"/>
    </location>
</feature>
<organism evidence="4 5">
    <name type="scientific">Nitrospirillum viridazoti CBAmc</name>
    <dbReference type="NCBI Taxonomy" id="1441467"/>
    <lineage>
        <taxon>Bacteria</taxon>
        <taxon>Pseudomonadati</taxon>
        <taxon>Pseudomonadota</taxon>
        <taxon>Alphaproteobacteria</taxon>
        <taxon>Rhodospirillales</taxon>
        <taxon>Azospirillaceae</taxon>
        <taxon>Nitrospirillum</taxon>
        <taxon>Nitrospirillum viridazoti</taxon>
    </lineage>
</organism>
<dbReference type="SUPFAM" id="SSF52833">
    <property type="entry name" value="Thioredoxin-like"/>
    <property type="match status" value="1"/>
</dbReference>